<dbReference type="Proteomes" id="UP000199513">
    <property type="component" value="Unassembled WGS sequence"/>
</dbReference>
<dbReference type="InterPro" id="IPR018914">
    <property type="entry name" value="DUF2480"/>
</dbReference>
<dbReference type="AlphaFoldDB" id="A0A1I2G0G9"/>
<gene>
    <name evidence="1" type="ORF">SAMN04488541_101631</name>
</gene>
<dbReference type="RefSeq" id="WP_091544812.1">
    <property type="nucleotide sequence ID" value="NZ_FONY01000016.1"/>
</dbReference>
<evidence type="ECO:0000313" key="1">
    <source>
        <dbReference type="EMBL" id="SFF11052.1"/>
    </source>
</evidence>
<reference evidence="1 2" key="1">
    <citation type="submission" date="2016-10" db="EMBL/GenBank/DDBJ databases">
        <authorList>
            <person name="de Groot N.N."/>
        </authorList>
    </citation>
    <scope>NUCLEOTIDE SEQUENCE [LARGE SCALE GENOMIC DNA]</scope>
    <source>
        <strain>GEY</strain>
        <strain evidence="2">DSM 9560</strain>
    </source>
</reference>
<dbReference type="EMBL" id="FONY01000016">
    <property type="protein sequence ID" value="SFF11052.1"/>
    <property type="molecule type" value="Genomic_DNA"/>
</dbReference>
<organism evidence="1 2">
    <name type="scientific">Thermoflexibacter ruber</name>
    <dbReference type="NCBI Taxonomy" id="1003"/>
    <lineage>
        <taxon>Bacteria</taxon>
        <taxon>Pseudomonadati</taxon>
        <taxon>Bacteroidota</taxon>
        <taxon>Cytophagia</taxon>
        <taxon>Cytophagales</taxon>
        <taxon>Thermoflexibacteraceae</taxon>
        <taxon>Thermoflexibacter</taxon>
    </lineage>
</organism>
<dbReference type="OrthoDB" id="9803040at2"/>
<proteinExistence type="predicted"/>
<dbReference type="STRING" id="1003.SAMN04488541_101631"/>
<protein>
    <recommendedName>
        <fullName evidence="3">DUF2480 family protein</fullName>
    </recommendedName>
</protein>
<evidence type="ECO:0008006" key="3">
    <source>
        <dbReference type="Google" id="ProtNLM"/>
    </source>
</evidence>
<accession>A0A1I2G0G9</accession>
<evidence type="ECO:0000313" key="2">
    <source>
        <dbReference type="Proteomes" id="UP000199513"/>
    </source>
</evidence>
<keyword evidence="2" id="KW-1185">Reference proteome</keyword>
<name>A0A1I2G0G9_9BACT</name>
<sequence>MTVLDEDKIINKVANSSLITLDLEDYYDHSERVVYDLKQNLFQELILREKDLRDFVKTHDWSMYEGKHVAITCSADAIVPVWAYMLIASQLAPYAKKVIFGTLEDLENHLFREALSKIDLSKFQEAKVVIKGCSKYPVPVAAYVEITRLLRPLASSIMYGEPCSTVPIYKKAKK</sequence>
<dbReference type="Pfam" id="PF10652">
    <property type="entry name" value="DUF2480"/>
    <property type="match status" value="1"/>
</dbReference>